<dbReference type="GO" id="GO:0005506">
    <property type="term" value="F:iron ion binding"/>
    <property type="evidence" value="ECO:0007669"/>
    <property type="project" value="InterPro"/>
</dbReference>
<evidence type="ECO:0000256" key="6">
    <source>
        <dbReference type="PIRSR" id="PIRSR602401-1"/>
    </source>
</evidence>
<dbReference type="Proteomes" id="UP001161017">
    <property type="component" value="Unassembled WGS sequence"/>
</dbReference>
<dbReference type="PANTHER" id="PTHR13317:SF4">
    <property type="entry name" value="TRANSMEMBRANE ANTERIOR POSTERIOR TRANSFORMATION PROTEIN 1 HOMOLOG"/>
    <property type="match status" value="1"/>
</dbReference>
<feature type="region of interest" description="Disordered" evidence="7">
    <location>
        <begin position="243"/>
        <end position="291"/>
    </location>
</feature>
<dbReference type="InterPro" id="IPR036396">
    <property type="entry name" value="Cyt_P450_sf"/>
</dbReference>
<dbReference type="InterPro" id="IPR001128">
    <property type="entry name" value="Cyt_P450"/>
</dbReference>
<evidence type="ECO:0000313" key="9">
    <source>
        <dbReference type="EMBL" id="MDI1489720.1"/>
    </source>
</evidence>
<feature type="region of interest" description="Disordered" evidence="7">
    <location>
        <begin position="87"/>
        <end position="208"/>
    </location>
</feature>
<dbReference type="PANTHER" id="PTHR13317">
    <property type="entry name" value="TRANSMEMBRANE ANTERIOR POSTERIOR TRANSFORMATION PROTEIN 1 HOMOLOG"/>
    <property type="match status" value="1"/>
</dbReference>
<evidence type="ECO:0000256" key="4">
    <source>
        <dbReference type="ARBA" id="ARBA00022989"/>
    </source>
</evidence>
<evidence type="ECO:0000313" key="10">
    <source>
        <dbReference type="Proteomes" id="UP001161017"/>
    </source>
</evidence>
<feature type="compositionally biased region" description="Basic residues" evidence="7">
    <location>
        <begin position="454"/>
        <end position="468"/>
    </location>
</feature>
<feature type="transmembrane region" description="Helical" evidence="8">
    <location>
        <begin position="556"/>
        <end position="572"/>
    </location>
</feature>
<keyword evidence="6" id="KW-0408">Iron</keyword>
<dbReference type="GO" id="GO:0016705">
    <property type="term" value="F:oxidoreductase activity, acting on paired donors, with incorporation or reduction of molecular oxygen"/>
    <property type="evidence" value="ECO:0007669"/>
    <property type="project" value="InterPro"/>
</dbReference>
<feature type="compositionally biased region" description="Polar residues" evidence="7">
    <location>
        <begin position="87"/>
        <end position="106"/>
    </location>
</feature>
<evidence type="ECO:0000256" key="3">
    <source>
        <dbReference type="ARBA" id="ARBA00022692"/>
    </source>
</evidence>
<proteinExistence type="inferred from homology"/>
<feature type="compositionally biased region" description="Low complexity" evidence="7">
    <location>
        <begin position="47"/>
        <end position="59"/>
    </location>
</feature>
<feature type="compositionally biased region" description="Basic and acidic residues" evidence="7">
    <location>
        <begin position="180"/>
        <end position="206"/>
    </location>
</feature>
<sequence>MPSIEHYNDNTIPPDKESVTYSTNRTSRKPPQVSDTPSNRTTRAHGLSSPPETPLPSLSVDDLRNGVKLDFVTQYNLEQIVRDESIQASAGDNTEAQGIQSSATGLQNGGYQDGDGISLVGEEQDVAEERVLKLSPKQILDLTSSEQSLPSKASPQYESTRSGHQAPNGRIRATTADTPRSIRRDAKFDDSEKRRASTAADHHSSIAEELPEVFTPVCGRDAEQLARPTSAGRAFSTPVLRRRLSASRTNTTAKDSSKQTRHTPAHLRFDNAKTPSKGTAMEGPEPSPMPRSMPMPPFSLPTYLQLELSSERPSPLYIHRSATCDFPYESSRVKLERLKNFILLPPQLEQILWFGALTCMDAWLYTFTILPLRFIKALAILLSSWVYNLAREMRYLAGFIYTGSRRMWKRQRRGSAIVSVASTSGDQRMAAEATPKLAPLEDRPGELTQPQMNYKHRRSSAAKHRRTKSTPSALSPDHKADILKGFLILLSCTVLMYFDASRMYHSIRGQAAIKLYVIYNVLEVCDRLFSALGQDVLECLFSKESLERKADGRSKVLRPLWLFVLALAYNLVHSTALFYQVITLNVAVNSYSNALLTLLLSNQFVEIKSTVFKKFEKENLFQLTCADVVERFQLWLMLLIIASRNIIETGGLNFHLFSSAQADGQASGSTMSILPSSFTLFPAWTGQVLAPFFVVLGSEMLVDWLKHAYITKFNNVQPAIYGRFLDILAKDYYSNAFGDPNLTRRLGLPVIPLACLFIRASVQTYHMFIATHMPPPLPSTATSLSTESAATSPSTTAALAHIDHLFQRALYGTGPNTSATYPSYLLDLLLPFLLPLTTLLLIFLFLLLLKLLLGIALLSFARSRYRSMKQRESTNTHTDGRRVGGWGVVEVDEDKRRWIYADDPDGARRLREREAREKEKVRNGTADGFGGVERYSMGGSFFAGQFGRIIDEPSGVPHVEWANTIPNDGLITYKTIMNAQRIVPTSPQMLAEVLTHRSYEFKKPSQLRNGLGKILGVGLVLSEGEEHRLQRKAMMPAFAYRHIKDLYPIFWEKSKKLTKKLATEIEQQTQQSTEKSSVAHVELGNWVSRAALDIIGTAGLGKDFNSLDDPENELNRTYRKLMSPSRSARILGLLSLVIPPAIIRSIPIGQNNDIMAASDIVKRVCRKLIGDKKVKMADEEKRTELDILSVALESGGFTDEELVNQLMTFLLAGHETTATAMMWTIYLLCQNPEMQTRLREEVRAKLPSVDSDVPMTSSMLEPCSYLHAVCNEALRIYAPVPITIRVAANETQLMGVRVPKNTVVVIPISAANMNADMWGPDAGTFNPDRWMGPGKANSGGAKSNFSFMTFLHGPRSCIGQAFAKAEFACLLAAIVGRFEFELQDCMKGKFEISGGITSKPSKGMHVKMKVVEGWSSDAKHDEVPARTDVS</sequence>
<comment type="subcellular location">
    <subcellularLocation>
        <location evidence="1">Membrane</location>
        <topology evidence="1">Multi-pass membrane protein</topology>
    </subcellularLocation>
</comment>
<dbReference type="GO" id="GO:0020037">
    <property type="term" value="F:heme binding"/>
    <property type="evidence" value="ECO:0007669"/>
    <property type="project" value="InterPro"/>
</dbReference>
<comment type="cofactor">
    <cofactor evidence="6">
        <name>heme</name>
        <dbReference type="ChEBI" id="CHEBI:30413"/>
    </cofactor>
</comment>
<accession>A0AA43TX60</accession>
<reference evidence="9" key="1">
    <citation type="journal article" date="2023" name="Genome Biol. Evol.">
        <title>First Whole Genome Sequence and Flow Cytometry Genome Size Data for the Lichen-Forming Fungus Ramalina farinacea (Ascomycota).</title>
        <authorList>
            <person name="Llewellyn T."/>
            <person name="Mian S."/>
            <person name="Hill R."/>
            <person name="Leitch I.J."/>
            <person name="Gaya E."/>
        </authorList>
    </citation>
    <scope>NUCLEOTIDE SEQUENCE</scope>
    <source>
        <strain evidence="9">LIQ254RAFAR</strain>
    </source>
</reference>
<dbReference type="GO" id="GO:0004497">
    <property type="term" value="F:monooxygenase activity"/>
    <property type="evidence" value="ECO:0007669"/>
    <property type="project" value="InterPro"/>
</dbReference>
<evidence type="ECO:0000256" key="1">
    <source>
        <dbReference type="ARBA" id="ARBA00004141"/>
    </source>
</evidence>
<keyword evidence="4 8" id="KW-1133">Transmembrane helix</keyword>
<feature type="binding site" description="axial binding residue" evidence="6">
    <location>
        <position position="1357"/>
    </location>
    <ligand>
        <name>heme</name>
        <dbReference type="ChEBI" id="CHEBI:30413"/>
    </ligand>
    <ligandPart>
        <name>Fe</name>
        <dbReference type="ChEBI" id="CHEBI:18248"/>
    </ligandPart>
</feature>
<dbReference type="InterPro" id="IPR002401">
    <property type="entry name" value="Cyt_P450_E_grp-I"/>
</dbReference>
<dbReference type="SUPFAM" id="SSF48264">
    <property type="entry name" value="Cytochrome P450"/>
    <property type="match status" value="1"/>
</dbReference>
<keyword evidence="3 8" id="KW-0812">Transmembrane</keyword>
<evidence type="ECO:0000256" key="2">
    <source>
        <dbReference type="ARBA" id="ARBA00008803"/>
    </source>
</evidence>
<dbReference type="PRINTS" id="PR00385">
    <property type="entry name" value="P450"/>
</dbReference>
<keyword evidence="6" id="KW-0479">Metal-binding</keyword>
<feature type="transmembrane region" description="Helical" evidence="8">
    <location>
        <begin position="832"/>
        <end position="861"/>
    </location>
</feature>
<dbReference type="InterPro" id="IPR008010">
    <property type="entry name" value="Tatp1"/>
</dbReference>
<comment type="caution">
    <text evidence="9">The sequence shown here is derived from an EMBL/GenBank/DDBJ whole genome shotgun (WGS) entry which is preliminary data.</text>
</comment>
<protein>
    <submittedName>
        <fullName evidence="9">Uncharacterized protein</fullName>
    </submittedName>
</protein>
<comment type="similarity">
    <text evidence="2">Belongs to the TAPT1 family.</text>
</comment>
<dbReference type="FunFam" id="1.10.630.10:FF:000051">
    <property type="entry name" value="Cytochrome P450 monooxygenase (Fum15)"/>
    <property type="match status" value="1"/>
</dbReference>
<organism evidence="9 10">
    <name type="scientific">Ramalina farinacea</name>
    <dbReference type="NCBI Taxonomy" id="258253"/>
    <lineage>
        <taxon>Eukaryota</taxon>
        <taxon>Fungi</taxon>
        <taxon>Dikarya</taxon>
        <taxon>Ascomycota</taxon>
        <taxon>Pezizomycotina</taxon>
        <taxon>Lecanoromycetes</taxon>
        <taxon>OSLEUM clade</taxon>
        <taxon>Lecanoromycetidae</taxon>
        <taxon>Lecanorales</taxon>
        <taxon>Lecanorineae</taxon>
        <taxon>Ramalinaceae</taxon>
        <taxon>Ramalina</taxon>
    </lineage>
</organism>
<dbReference type="CDD" id="cd11069">
    <property type="entry name" value="CYP_FUM15-like"/>
    <property type="match status" value="1"/>
</dbReference>
<feature type="compositionally biased region" description="Polar residues" evidence="7">
    <location>
        <begin position="141"/>
        <end position="165"/>
    </location>
</feature>
<keyword evidence="5 8" id="KW-0472">Membrane</keyword>
<gene>
    <name evidence="9" type="ORF">OHK93_000918</name>
</gene>
<dbReference type="PRINTS" id="PR00463">
    <property type="entry name" value="EP450I"/>
</dbReference>
<keyword evidence="6" id="KW-0349">Heme</keyword>
<keyword evidence="10" id="KW-1185">Reference proteome</keyword>
<evidence type="ECO:0000256" key="5">
    <source>
        <dbReference type="ARBA" id="ARBA00023136"/>
    </source>
</evidence>
<dbReference type="EMBL" id="JAPUFD010000010">
    <property type="protein sequence ID" value="MDI1489720.1"/>
    <property type="molecule type" value="Genomic_DNA"/>
</dbReference>
<dbReference type="Pfam" id="PF00067">
    <property type="entry name" value="p450"/>
    <property type="match status" value="1"/>
</dbReference>
<dbReference type="GO" id="GO:0005789">
    <property type="term" value="C:endoplasmic reticulum membrane"/>
    <property type="evidence" value="ECO:0007669"/>
    <property type="project" value="TreeGrafter"/>
</dbReference>
<evidence type="ECO:0000256" key="8">
    <source>
        <dbReference type="SAM" id="Phobius"/>
    </source>
</evidence>
<name>A0AA43TX60_9LECA</name>
<dbReference type="Gene3D" id="1.10.630.10">
    <property type="entry name" value="Cytochrome P450"/>
    <property type="match status" value="1"/>
</dbReference>
<dbReference type="Pfam" id="PF05346">
    <property type="entry name" value="DUF747"/>
    <property type="match status" value="1"/>
</dbReference>
<evidence type="ECO:0000256" key="7">
    <source>
        <dbReference type="SAM" id="MobiDB-lite"/>
    </source>
</evidence>
<feature type="region of interest" description="Disordered" evidence="7">
    <location>
        <begin position="1"/>
        <end position="60"/>
    </location>
</feature>
<feature type="region of interest" description="Disordered" evidence="7">
    <location>
        <begin position="440"/>
        <end position="475"/>
    </location>
</feature>